<dbReference type="SUPFAM" id="SSF55781">
    <property type="entry name" value="GAF domain-like"/>
    <property type="match status" value="1"/>
</dbReference>
<dbReference type="AlphaFoldDB" id="A0A919JUB6"/>
<proteinExistence type="predicted"/>
<evidence type="ECO:0000256" key="1">
    <source>
        <dbReference type="ARBA" id="ARBA00023015"/>
    </source>
</evidence>
<dbReference type="Gene3D" id="3.30.450.40">
    <property type="match status" value="1"/>
</dbReference>
<name>A0A919JUB6_9ACTN</name>
<organism evidence="4 5">
    <name type="scientific">Paractinoplanes rishiriensis</name>
    <dbReference type="NCBI Taxonomy" id="1050105"/>
    <lineage>
        <taxon>Bacteria</taxon>
        <taxon>Bacillati</taxon>
        <taxon>Actinomycetota</taxon>
        <taxon>Actinomycetes</taxon>
        <taxon>Micromonosporales</taxon>
        <taxon>Micromonosporaceae</taxon>
        <taxon>Paractinoplanes</taxon>
    </lineage>
</organism>
<dbReference type="InterPro" id="IPR036388">
    <property type="entry name" value="WH-like_DNA-bd_sf"/>
</dbReference>
<dbReference type="PIRSF" id="PIRSF036625">
    <property type="entry name" value="GAF_ANTAR"/>
    <property type="match status" value="1"/>
</dbReference>
<evidence type="ECO:0000256" key="2">
    <source>
        <dbReference type="ARBA" id="ARBA00023163"/>
    </source>
</evidence>
<gene>
    <name evidence="4" type="ORF">Ari01nite_23830</name>
</gene>
<dbReference type="Proteomes" id="UP000636960">
    <property type="component" value="Unassembled WGS sequence"/>
</dbReference>
<evidence type="ECO:0000259" key="3">
    <source>
        <dbReference type="PROSITE" id="PS50921"/>
    </source>
</evidence>
<accession>A0A919JUB6</accession>
<dbReference type="InterPro" id="IPR029016">
    <property type="entry name" value="GAF-like_dom_sf"/>
</dbReference>
<dbReference type="InterPro" id="IPR003018">
    <property type="entry name" value="GAF"/>
</dbReference>
<protein>
    <submittedName>
        <fullName evidence="4">GAF domain-containing protein</fullName>
    </submittedName>
</protein>
<dbReference type="SMART" id="SM01012">
    <property type="entry name" value="ANTAR"/>
    <property type="match status" value="1"/>
</dbReference>
<dbReference type="InterPro" id="IPR012074">
    <property type="entry name" value="GAF_ANTAR"/>
</dbReference>
<evidence type="ECO:0000313" key="5">
    <source>
        <dbReference type="Proteomes" id="UP000636960"/>
    </source>
</evidence>
<keyword evidence="2" id="KW-0804">Transcription</keyword>
<sequence>MNPERGNDGSALPSVSGGAVSRLRTLCADATRALSAAGVGVSVMARDGAYGLAAASDPATERIEELQLTFGEGPCVDAFTTGRPILIADLDDEAAQRWPVYTPAVHQAGIRAVFAFPLQVGAARLGVLDVFRTRAGALSRDELGQAFTLSDLAVTTLLDGQDGAHPEHDVDEAIEQGASLWQAQGMVMVMLGVTLAEALVRLRAHAYSTDRRLSELAADVVAGRLHFDRDHS</sequence>
<keyword evidence="1" id="KW-0805">Transcription regulation</keyword>
<comment type="caution">
    <text evidence="4">The sequence shown here is derived from an EMBL/GenBank/DDBJ whole genome shotgun (WGS) entry which is preliminary data.</text>
</comment>
<dbReference type="Pfam" id="PF03861">
    <property type="entry name" value="ANTAR"/>
    <property type="match status" value="1"/>
</dbReference>
<dbReference type="PROSITE" id="PS50921">
    <property type="entry name" value="ANTAR"/>
    <property type="match status" value="1"/>
</dbReference>
<dbReference type="GO" id="GO:0003723">
    <property type="term" value="F:RNA binding"/>
    <property type="evidence" value="ECO:0007669"/>
    <property type="project" value="InterPro"/>
</dbReference>
<reference evidence="4" key="1">
    <citation type="submission" date="2021-01" db="EMBL/GenBank/DDBJ databases">
        <title>Whole genome shotgun sequence of Actinoplanes rishiriensis NBRC 108556.</title>
        <authorList>
            <person name="Komaki H."/>
            <person name="Tamura T."/>
        </authorList>
    </citation>
    <scope>NUCLEOTIDE SEQUENCE</scope>
    <source>
        <strain evidence="4">NBRC 108556</strain>
    </source>
</reference>
<evidence type="ECO:0000313" key="4">
    <source>
        <dbReference type="EMBL" id="GIE94918.1"/>
    </source>
</evidence>
<dbReference type="Gene3D" id="1.10.10.10">
    <property type="entry name" value="Winged helix-like DNA-binding domain superfamily/Winged helix DNA-binding domain"/>
    <property type="match status" value="1"/>
</dbReference>
<dbReference type="Pfam" id="PF13185">
    <property type="entry name" value="GAF_2"/>
    <property type="match status" value="1"/>
</dbReference>
<keyword evidence="5" id="KW-1185">Reference proteome</keyword>
<dbReference type="InterPro" id="IPR005561">
    <property type="entry name" value="ANTAR"/>
</dbReference>
<feature type="domain" description="ANTAR" evidence="3">
    <location>
        <begin position="160"/>
        <end position="221"/>
    </location>
</feature>
<dbReference type="EMBL" id="BOMV01000021">
    <property type="protein sequence ID" value="GIE94918.1"/>
    <property type="molecule type" value="Genomic_DNA"/>
</dbReference>